<evidence type="ECO:0000313" key="5">
    <source>
        <dbReference type="Proteomes" id="UP000435357"/>
    </source>
</evidence>
<dbReference type="Proteomes" id="UP000435357">
    <property type="component" value="Unassembled WGS sequence"/>
</dbReference>
<dbReference type="InterPro" id="IPR026444">
    <property type="entry name" value="Secre_tail"/>
</dbReference>
<evidence type="ECO:0000256" key="2">
    <source>
        <dbReference type="SAM" id="SignalP"/>
    </source>
</evidence>
<dbReference type="NCBIfam" id="TIGR04183">
    <property type="entry name" value="Por_Secre_tail"/>
    <property type="match status" value="1"/>
</dbReference>
<dbReference type="Gene3D" id="2.60.120.200">
    <property type="match status" value="1"/>
</dbReference>
<dbReference type="Gene3D" id="2.60.40.3080">
    <property type="match status" value="1"/>
</dbReference>
<organism evidence="4 5">
    <name type="scientific">Salibacter halophilus</name>
    <dbReference type="NCBI Taxonomy" id="1803916"/>
    <lineage>
        <taxon>Bacteria</taxon>
        <taxon>Pseudomonadati</taxon>
        <taxon>Bacteroidota</taxon>
        <taxon>Flavobacteriia</taxon>
        <taxon>Flavobacteriales</taxon>
        <taxon>Salibacteraceae</taxon>
        <taxon>Salibacter</taxon>
    </lineage>
</organism>
<evidence type="ECO:0000256" key="1">
    <source>
        <dbReference type="ARBA" id="ARBA00022729"/>
    </source>
</evidence>
<keyword evidence="5" id="KW-1185">Reference proteome</keyword>
<reference evidence="4 5" key="1">
    <citation type="submission" date="2019-09" db="EMBL/GenBank/DDBJ databases">
        <title>Genomes of Cryomorphaceae.</title>
        <authorList>
            <person name="Bowman J.P."/>
        </authorList>
    </citation>
    <scope>NUCLEOTIDE SEQUENCE [LARGE SCALE GENOMIC DNA]</scope>
    <source>
        <strain evidence="4 5">KCTC 52047</strain>
    </source>
</reference>
<comment type="caution">
    <text evidence="4">The sequence shown here is derived from an EMBL/GenBank/DDBJ whole genome shotgun (WGS) entry which is preliminary data.</text>
</comment>
<feature type="chain" id="PRO_5027016949" evidence="2">
    <location>
        <begin position="23"/>
        <end position="280"/>
    </location>
</feature>
<dbReference type="AlphaFoldDB" id="A0A6N6M6W5"/>
<name>A0A6N6M6W5_9FLAO</name>
<accession>A0A6N6M6W5</accession>
<dbReference type="RefSeq" id="WP_151166362.1">
    <property type="nucleotide sequence ID" value="NZ_WACR01000002.1"/>
</dbReference>
<dbReference type="OrthoDB" id="127762at2"/>
<dbReference type="EMBL" id="WACR01000002">
    <property type="protein sequence ID" value="KAB1065538.1"/>
    <property type="molecule type" value="Genomic_DNA"/>
</dbReference>
<feature type="signal peptide" evidence="2">
    <location>
        <begin position="1"/>
        <end position="22"/>
    </location>
</feature>
<evidence type="ECO:0000259" key="3">
    <source>
        <dbReference type="Pfam" id="PF18962"/>
    </source>
</evidence>
<gene>
    <name evidence="4" type="ORF">F3059_02485</name>
</gene>
<feature type="domain" description="Secretion system C-terminal sorting" evidence="3">
    <location>
        <begin position="208"/>
        <end position="278"/>
    </location>
</feature>
<proteinExistence type="predicted"/>
<dbReference type="Pfam" id="PF18962">
    <property type="entry name" value="Por_Secre_tail"/>
    <property type="match status" value="1"/>
</dbReference>
<keyword evidence="1 2" id="KW-0732">Signal</keyword>
<protein>
    <submittedName>
        <fullName evidence="4">T9SS type A sorting domain-containing protein</fullName>
    </submittedName>
</protein>
<sequence length="280" mass="31438">MKTVRLHLIILIVLLFNFQSKAQVTLPYYSGFDTQEQKDGWTEYKTAATQFSHWGDGGFNAYSDPNCISHDYSPSTGIDLTDNWYVSPGFSISNGGKLDSIRYSFSGFSVPDTGDTIAIYLLNGSQDPTLASKTLLFDFRDNEYQNDNVYRIKTDIILPPKSGLSYFAVRYRNTDCSTKWLTVFFDNISISGVSLGVNENLNEDDVSIYPNPSNGKFRINHTNDVTSISVNDYTGKAVHYSSNVNNDTVTEIDLSDEPKGIYIISIRRNKGLSTRKIVLK</sequence>
<dbReference type="NCBIfam" id="NF038128">
    <property type="entry name" value="choice_anch_J"/>
    <property type="match status" value="1"/>
</dbReference>
<evidence type="ECO:0000313" key="4">
    <source>
        <dbReference type="EMBL" id="KAB1065538.1"/>
    </source>
</evidence>